<evidence type="ECO:0000313" key="2">
    <source>
        <dbReference type="Proteomes" id="UP000646745"/>
    </source>
</evidence>
<dbReference type="Proteomes" id="UP000646745">
    <property type="component" value="Unassembled WGS sequence"/>
</dbReference>
<accession>A0ABQ3DQA7</accession>
<gene>
    <name evidence="1" type="ORF">GCM10009038_06720</name>
</gene>
<organism evidence="1 2">
    <name type="scientific">Salinicola rhizosphaerae</name>
    <dbReference type="NCBI Taxonomy" id="1443141"/>
    <lineage>
        <taxon>Bacteria</taxon>
        <taxon>Pseudomonadati</taxon>
        <taxon>Pseudomonadota</taxon>
        <taxon>Gammaproteobacteria</taxon>
        <taxon>Oceanospirillales</taxon>
        <taxon>Halomonadaceae</taxon>
        <taxon>Salinicola</taxon>
    </lineage>
</organism>
<dbReference type="InterPro" id="IPR011990">
    <property type="entry name" value="TPR-like_helical_dom_sf"/>
</dbReference>
<name>A0ABQ3DQA7_9GAMM</name>
<keyword evidence="2" id="KW-1185">Reference proteome</keyword>
<dbReference type="RefSeq" id="WP_189443210.1">
    <property type="nucleotide sequence ID" value="NZ_BMZI01000002.1"/>
</dbReference>
<protein>
    <recommendedName>
        <fullName evidence="3">Type III secretion protein</fullName>
    </recommendedName>
</protein>
<reference evidence="2" key="1">
    <citation type="journal article" date="2019" name="Int. J. Syst. Evol. Microbiol.">
        <title>The Global Catalogue of Microorganisms (GCM) 10K type strain sequencing project: providing services to taxonomists for standard genome sequencing and annotation.</title>
        <authorList>
            <consortium name="The Broad Institute Genomics Platform"/>
            <consortium name="The Broad Institute Genome Sequencing Center for Infectious Disease"/>
            <person name="Wu L."/>
            <person name="Ma J."/>
        </authorList>
    </citation>
    <scope>NUCLEOTIDE SEQUENCE [LARGE SCALE GENOMIC DNA]</scope>
    <source>
        <strain evidence="2">KCTC 32998</strain>
    </source>
</reference>
<dbReference type="SUPFAM" id="SSF48452">
    <property type="entry name" value="TPR-like"/>
    <property type="match status" value="1"/>
</dbReference>
<dbReference type="Gene3D" id="1.25.40.10">
    <property type="entry name" value="Tetratricopeptide repeat domain"/>
    <property type="match status" value="1"/>
</dbReference>
<evidence type="ECO:0008006" key="3">
    <source>
        <dbReference type="Google" id="ProtNLM"/>
    </source>
</evidence>
<dbReference type="EMBL" id="BMZI01000002">
    <property type="protein sequence ID" value="GHB11811.1"/>
    <property type="molecule type" value="Genomic_DNA"/>
</dbReference>
<evidence type="ECO:0000313" key="1">
    <source>
        <dbReference type="EMBL" id="GHB11811.1"/>
    </source>
</evidence>
<comment type="caution">
    <text evidence="1">The sequence shown here is derived from an EMBL/GenBank/DDBJ whole genome shotgun (WGS) entry which is preliminary data.</text>
</comment>
<proteinExistence type="predicted"/>
<sequence>MSQRDDRDAADLLHLIGYLYLQSGQRPRGLVLLLVANRLAPGHTGILHALCQGFLASGQGQRALHTIERIEATAPNPPDPALTLLRGRAQALNGDTDQARASYRDYLAQRRLARAEESGRPERGGEA</sequence>